<protein>
    <submittedName>
        <fullName evidence="2">Uncharacterized protein</fullName>
    </submittedName>
</protein>
<accession>A0A7W8FDA8</accession>
<dbReference type="EMBL" id="JACHJE010000031">
    <property type="protein sequence ID" value="MBB5130235.1"/>
    <property type="molecule type" value="Genomic_DNA"/>
</dbReference>
<proteinExistence type="predicted"/>
<evidence type="ECO:0000313" key="3">
    <source>
        <dbReference type="Proteomes" id="UP000568022"/>
    </source>
</evidence>
<comment type="caution">
    <text evidence="2">The sequence shown here is derived from an EMBL/GenBank/DDBJ whole genome shotgun (WGS) entry which is preliminary data.</text>
</comment>
<organism evidence="2 3">
    <name type="scientific">Streptomyces griseoloalbus</name>
    <dbReference type="NCBI Taxonomy" id="67303"/>
    <lineage>
        <taxon>Bacteria</taxon>
        <taxon>Bacillati</taxon>
        <taxon>Actinomycetota</taxon>
        <taxon>Actinomycetes</taxon>
        <taxon>Kitasatosporales</taxon>
        <taxon>Streptomycetaceae</taxon>
        <taxon>Streptomyces</taxon>
    </lineage>
</organism>
<gene>
    <name evidence="2" type="ORF">FHS32_007032</name>
</gene>
<dbReference type="AlphaFoldDB" id="A0A7W8FDA8"/>
<keyword evidence="3" id="KW-1185">Reference proteome</keyword>
<evidence type="ECO:0000256" key="1">
    <source>
        <dbReference type="SAM" id="MobiDB-lite"/>
    </source>
</evidence>
<evidence type="ECO:0000313" key="2">
    <source>
        <dbReference type="EMBL" id="MBB5130235.1"/>
    </source>
</evidence>
<reference evidence="2 3" key="1">
    <citation type="submission" date="2020-08" db="EMBL/GenBank/DDBJ databases">
        <title>Genomic Encyclopedia of Type Strains, Phase III (KMG-III): the genomes of soil and plant-associated and newly described type strains.</title>
        <authorList>
            <person name="Whitman W."/>
        </authorList>
    </citation>
    <scope>NUCLEOTIDE SEQUENCE [LARGE SCALE GENOMIC DNA]</scope>
    <source>
        <strain evidence="2 3">CECT 3226</strain>
    </source>
</reference>
<dbReference type="Proteomes" id="UP000568022">
    <property type="component" value="Unassembled WGS sequence"/>
</dbReference>
<feature type="region of interest" description="Disordered" evidence="1">
    <location>
        <begin position="51"/>
        <end position="83"/>
    </location>
</feature>
<sequence length="127" mass="13495">MPFTADEPEDPFSGTFVDAATGLIGSWNRQDISCLYDDGSTLARYLTEVADESQHPAAGGRATRPRPRASETNRTAGAWAGGDVPRSAEGYVPGLWVVFLAPVKRAVNGSRGTCGAPRTARRDRVSA</sequence>
<name>A0A7W8FDA8_9ACTN</name>